<sequence>MHHPLTSPARHALFHRLAARDRIRGAYRNLPAAGQRISPRIRHLCPVLVWLRGESK</sequence>
<gene>
    <name evidence="1" type="ORF">TPA0910_12380</name>
</gene>
<organism evidence="1 2">
    <name type="scientific">Streptomyces hygroscopicus</name>
    <dbReference type="NCBI Taxonomy" id="1912"/>
    <lineage>
        <taxon>Bacteria</taxon>
        <taxon>Bacillati</taxon>
        <taxon>Actinomycetota</taxon>
        <taxon>Actinomycetes</taxon>
        <taxon>Kitasatosporales</taxon>
        <taxon>Streptomycetaceae</taxon>
        <taxon>Streptomyces</taxon>
        <taxon>Streptomyces violaceusniger group</taxon>
    </lineage>
</organism>
<keyword evidence="2" id="KW-1185">Reference proteome</keyword>
<accession>A0ABQ3TU28</accession>
<name>A0ABQ3TU28_STRHY</name>
<reference evidence="1" key="1">
    <citation type="submission" date="2024-05" db="EMBL/GenBank/DDBJ databases">
        <title>Whole genome shotgun sequence of Streptomyces hygroscopicus NBRC 113678.</title>
        <authorList>
            <person name="Komaki H."/>
            <person name="Tamura T."/>
        </authorList>
    </citation>
    <scope>NUCLEOTIDE SEQUENCE</scope>
    <source>
        <strain evidence="1">N11-34</strain>
    </source>
</reference>
<evidence type="ECO:0000313" key="2">
    <source>
        <dbReference type="Proteomes" id="UP001054854"/>
    </source>
</evidence>
<evidence type="ECO:0000313" key="1">
    <source>
        <dbReference type="EMBL" id="GHJ26805.1"/>
    </source>
</evidence>
<comment type="caution">
    <text evidence="1">The sequence shown here is derived from an EMBL/GenBank/DDBJ whole genome shotgun (WGS) entry which is preliminary data.</text>
</comment>
<dbReference type="Proteomes" id="UP001054854">
    <property type="component" value="Unassembled WGS sequence"/>
</dbReference>
<proteinExistence type="predicted"/>
<dbReference type="EMBL" id="BNEK01000002">
    <property type="protein sequence ID" value="GHJ26805.1"/>
    <property type="molecule type" value="Genomic_DNA"/>
</dbReference>
<dbReference type="RefSeq" id="WP_236256180.1">
    <property type="nucleotide sequence ID" value="NZ_BNEK01000002.1"/>
</dbReference>
<protein>
    <submittedName>
        <fullName evidence="1">Uncharacterized protein</fullName>
    </submittedName>
</protein>